<dbReference type="InterPro" id="IPR036397">
    <property type="entry name" value="RNaseH_sf"/>
</dbReference>
<gene>
    <name evidence="1" type="ORF">AVEN_247563_1</name>
</gene>
<name>A0A4Y2D9U3_ARAVE</name>
<protein>
    <recommendedName>
        <fullName evidence="3">RNase H type-1 domain-containing protein</fullName>
    </recommendedName>
</protein>
<dbReference type="SUPFAM" id="SSF53098">
    <property type="entry name" value="Ribonuclease H-like"/>
    <property type="match status" value="1"/>
</dbReference>
<sequence>MGQRRRVERALHSVSWKNQIITHRWTTKMQNHTSVFQAELLALQKAIDYATNLPQQPTTILVDNQASVLMAANPKSRNPLARTIYRNLIQFRHFQIYWMSVMMEMRKLIDWRKKSRFKHEIPYRGATMPPKIHLKKENDARVASELGRRGYEKIYV</sequence>
<evidence type="ECO:0008006" key="3">
    <source>
        <dbReference type="Google" id="ProtNLM"/>
    </source>
</evidence>
<proteinExistence type="predicted"/>
<dbReference type="AlphaFoldDB" id="A0A4Y2D9U3"/>
<comment type="caution">
    <text evidence="1">The sequence shown here is derived from an EMBL/GenBank/DDBJ whole genome shotgun (WGS) entry which is preliminary data.</text>
</comment>
<evidence type="ECO:0000313" key="1">
    <source>
        <dbReference type="EMBL" id="GBM12778.1"/>
    </source>
</evidence>
<dbReference type="GO" id="GO:0003676">
    <property type="term" value="F:nucleic acid binding"/>
    <property type="evidence" value="ECO:0007669"/>
    <property type="project" value="InterPro"/>
</dbReference>
<accession>A0A4Y2D9U3</accession>
<dbReference type="Proteomes" id="UP000499080">
    <property type="component" value="Unassembled WGS sequence"/>
</dbReference>
<dbReference type="InterPro" id="IPR012337">
    <property type="entry name" value="RNaseH-like_sf"/>
</dbReference>
<dbReference type="EMBL" id="BGPR01000319">
    <property type="protein sequence ID" value="GBM12778.1"/>
    <property type="molecule type" value="Genomic_DNA"/>
</dbReference>
<organism evidence="1 2">
    <name type="scientific">Araneus ventricosus</name>
    <name type="common">Orbweaver spider</name>
    <name type="synonym">Epeira ventricosa</name>
    <dbReference type="NCBI Taxonomy" id="182803"/>
    <lineage>
        <taxon>Eukaryota</taxon>
        <taxon>Metazoa</taxon>
        <taxon>Ecdysozoa</taxon>
        <taxon>Arthropoda</taxon>
        <taxon>Chelicerata</taxon>
        <taxon>Arachnida</taxon>
        <taxon>Araneae</taxon>
        <taxon>Araneomorphae</taxon>
        <taxon>Entelegynae</taxon>
        <taxon>Araneoidea</taxon>
        <taxon>Araneidae</taxon>
        <taxon>Araneus</taxon>
    </lineage>
</organism>
<keyword evidence="2" id="KW-1185">Reference proteome</keyword>
<dbReference type="OrthoDB" id="6514649at2759"/>
<dbReference type="Gene3D" id="3.30.420.10">
    <property type="entry name" value="Ribonuclease H-like superfamily/Ribonuclease H"/>
    <property type="match status" value="1"/>
</dbReference>
<evidence type="ECO:0000313" key="2">
    <source>
        <dbReference type="Proteomes" id="UP000499080"/>
    </source>
</evidence>
<reference evidence="1 2" key="1">
    <citation type="journal article" date="2019" name="Sci. Rep.">
        <title>Orb-weaving spider Araneus ventricosus genome elucidates the spidroin gene catalogue.</title>
        <authorList>
            <person name="Kono N."/>
            <person name="Nakamura H."/>
            <person name="Ohtoshi R."/>
            <person name="Moran D.A.P."/>
            <person name="Shinohara A."/>
            <person name="Yoshida Y."/>
            <person name="Fujiwara M."/>
            <person name="Mori M."/>
            <person name="Tomita M."/>
            <person name="Arakawa K."/>
        </authorList>
    </citation>
    <scope>NUCLEOTIDE SEQUENCE [LARGE SCALE GENOMIC DNA]</scope>
</reference>